<keyword evidence="1" id="KW-0805">Transcription regulation</keyword>
<dbReference type="RefSeq" id="WP_071657665.1">
    <property type="nucleotide sequence ID" value="NZ_MLCF01000098.1"/>
</dbReference>
<evidence type="ECO:0000256" key="1">
    <source>
        <dbReference type="ARBA" id="ARBA00023015"/>
    </source>
</evidence>
<name>A0A1J7BSE3_9ACTN</name>
<keyword evidence="3" id="KW-0804">Transcription</keyword>
<feature type="domain" description="HTH hxlR-type" evidence="4">
    <location>
        <begin position="11"/>
        <end position="109"/>
    </location>
</feature>
<protein>
    <recommendedName>
        <fullName evidence="4">HTH hxlR-type domain-containing protein</fullName>
    </recommendedName>
</protein>
<organism evidence="5 6">
    <name type="scientific">Mangrovactinospora gilvigrisea</name>
    <dbReference type="NCBI Taxonomy" id="1428644"/>
    <lineage>
        <taxon>Bacteria</taxon>
        <taxon>Bacillati</taxon>
        <taxon>Actinomycetota</taxon>
        <taxon>Actinomycetes</taxon>
        <taxon>Kitasatosporales</taxon>
        <taxon>Streptomycetaceae</taxon>
        <taxon>Mangrovactinospora</taxon>
    </lineage>
</organism>
<dbReference type="Gene3D" id="1.10.10.10">
    <property type="entry name" value="Winged helix-like DNA-binding domain superfamily/Winged helix DNA-binding domain"/>
    <property type="match status" value="1"/>
</dbReference>
<dbReference type="STRING" id="1428644.BIV57_16610"/>
<dbReference type="InterPro" id="IPR002577">
    <property type="entry name" value="HTH_HxlR"/>
</dbReference>
<sequence>MLPKDYAAQDCSIARGLELVGERWTLLLLRDAFYGVCRYSDFRERLDIPKAVLAARLAALVDSGVMEKRPAPDGAGTRHEYVLTDLGKQLWPAVVALGRFGERAAPNAEGPRKHFRHLDCGGRLDAFCRCERCGATVENPADAEVVPGPGDRNAREDRISRALRAPHRLLTPIA</sequence>
<keyword evidence="6" id="KW-1185">Reference proteome</keyword>
<dbReference type="Pfam" id="PF01638">
    <property type="entry name" value="HxlR"/>
    <property type="match status" value="1"/>
</dbReference>
<dbReference type="SUPFAM" id="SSF46785">
    <property type="entry name" value="Winged helix' DNA-binding domain"/>
    <property type="match status" value="1"/>
</dbReference>
<dbReference type="InterPro" id="IPR036388">
    <property type="entry name" value="WH-like_DNA-bd_sf"/>
</dbReference>
<evidence type="ECO:0000259" key="4">
    <source>
        <dbReference type="PROSITE" id="PS51118"/>
    </source>
</evidence>
<evidence type="ECO:0000313" key="6">
    <source>
        <dbReference type="Proteomes" id="UP000243342"/>
    </source>
</evidence>
<dbReference type="GO" id="GO:0003677">
    <property type="term" value="F:DNA binding"/>
    <property type="evidence" value="ECO:0007669"/>
    <property type="project" value="UniProtKB-KW"/>
</dbReference>
<dbReference type="Proteomes" id="UP000243342">
    <property type="component" value="Unassembled WGS sequence"/>
</dbReference>
<proteinExistence type="predicted"/>
<dbReference type="PROSITE" id="PS51118">
    <property type="entry name" value="HTH_HXLR"/>
    <property type="match status" value="1"/>
</dbReference>
<gene>
    <name evidence="5" type="ORF">BIV57_16610</name>
</gene>
<dbReference type="InterPro" id="IPR036390">
    <property type="entry name" value="WH_DNA-bd_sf"/>
</dbReference>
<dbReference type="AlphaFoldDB" id="A0A1J7BSE3"/>
<keyword evidence="2" id="KW-0238">DNA-binding</keyword>
<dbReference type="PANTHER" id="PTHR33204">
    <property type="entry name" value="TRANSCRIPTIONAL REGULATOR, MARR FAMILY"/>
    <property type="match status" value="1"/>
</dbReference>
<accession>A0A1J7BSE3</accession>
<evidence type="ECO:0000256" key="2">
    <source>
        <dbReference type="ARBA" id="ARBA00023125"/>
    </source>
</evidence>
<dbReference type="EMBL" id="MLCF01000098">
    <property type="protein sequence ID" value="OIV36377.1"/>
    <property type="molecule type" value="Genomic_DNA"/>
</dbReference>
<comment type="caution">
    <text evidence="5">The sequence shown here is derived from an EMBL/GenBank/DDBJ whole genome shotgun (WGS) entry which is preliminary data.</text>
</comment>
<evidence type="ECO:0000313" key="5">
    <source>
        <dbReference type="EMBL" id="OIV36377.1"/>
    </source>
</evidence>
<dbReference type="PANTHER" id="PTHR33204:SF18">
    <property type="entry name" value="TRANSCRIPTIONAL REGULATORY PROTEIN"/>
    <property type="match status" value="1"/>
</dbReference>
<dbReference type="OrthoDB" id="9792527at2"/>
<reference evidence="5 6" key="1">
    <citation type="submission" date="2016-10" db="EMBL/GenBank/DDBJ databases">
        <title>Genome sequence of Streptomyces gilvigriseus MUSC 26.</title>
        <authorList>
            <person name="Lee L.-H."/>
            <person name="Ser H.-L."/>
        </authorList>
    </citation>
    <scope>NUCLEOTIDE SEQUENCE [LARGE SCALE GENOMIC DNA]</scope>
    <source>
        <strain evidence="5 6">MUSC 26</strain>
    </source>
</reference>
<evidence type="ECO:0000256" key="3">
    <source>
        <dbReference type="ARBA" id="ARBA00023163"/>
    </source>
</evidence>